<dbReference type="InterPro" id="IPR017592">
    <property type="entry name" value="Pilus_assmbl_Flp-typ_CpaB"/>
</dbReference>
<proteinExistence type="predicted"/>
<organism evidence="3 4">
    <name type="scientific">Tistlia consotensis USBA 355</name>
    <dbReference type="NCBI Taxonomy" id="560819"/>
    <lineage>
        <taxon>Bacteria</taxon>
        <taxon>Pseudomonadati</taxon>
        <taxon>Pseudomonadota</taxon>
        <taxon>Alphaproteobacteria</taxon>
        <taxon>Rhodospirillales</taxon>
        <taxon>Rhodovibrionaceae</taxon>
        <taxon>Tistlia</taxon>
    </lineage>
</organism>
<protein>
    <submittedName>
        <fullName evidence="3">Pilus assembly protein CpaB</fullName>
    </submittedName>
</protein>
<dbReference type="Pfam" id="PF08666">
    <property type="entry name" value="SAF"/>
    <property type="match status" value="1"/>
</dbReference>
<evidence type="ECO:0000313" key="3">
    <source>
        <dbReference type="EMBL" id="SMF12647.1"/>
    </source>
</evidence>
<dbReference type="EMBL" id="FWZX01000005">
    <property type="protein sequence ID" value="SMF12647.1"/>
    <property type="molecule type" value="Genomic_DNA"/>
</dbReference>
<evidence type="ECO:0000259" key="2">
    <source>
        <dbReference type="SMART" id="SM00858"/>
    </source>
</evidence>
<dbReference type="Proteomes" id="UP000192917">
    <property type="component" value="Unassembled WGS sequence"/>
</dbReference>
<name>A0A1Y6BQ60_9PROT</name>
<dbReference type="SMART" id="SM00858">
    <property type="entry name" value="SAF"/>
    <property type="match status" value="1"/>
</dbReference>
<dbReference type="NCBIfam" id="TIGR03177">
    <property type="entry name" value="pilus_cpaB"/>
    <property type="match status" value="1"/>
</dbReference>
<reference evidence="3 4" key="1">
    <citation type="submission" date="2017-04" db="EMBL/GenBank/DDBJ databases">
        <authorList>
            <person name="Afonso C.L."/>
            <person name="Miller P.J."/>
            <person name="Scott M.A."/>
            <person name="Spackman E."/>
            <person name="Goraichik I."/>
            <person name="Dimitrov K.M."/>
            <person name="Suarez D.L."/>
            <person name="Swayne D.E."/>
        </authorList>
    </citation>
    <scope>NUCLEOTIDE SEQUENCE [LARGE SCALE GENOMIC DNA]</scope>
    <source>
        <strain evidence="3 4">USBA 355</strain>
    </source>
</reference>
<evidence type="ECO:0000313" key="4">
    <source>
        <dbReference type="Proteomes" id="UP000192917"/>
    </source>
</evidence>
<evidence type="ECO:0000256" key="1">
    <source>
        <dbReference type="SAM" id="MobiDB-lite"/>
    </source>
</evidence>
<feature type="region of interest" description="Disordered" evidence="1">
    <location>
        <begin position="283"/>
        <end position="344"/>
    </location>
</feature>
<sequence>MSARKLLFVLVAVVVGGGTLLVAKGLLKAPEPAQVAAPVAAPAGPKTPELRVLVAARNLPAGTLIKAEDLQWKAWDKADPKLPSLLREGETQPLDYRGAVVRRGIDAGDPIVVGRLVKPGEQGFLAAVLDPGKRAVSVPIDPVTGLAGLVFPGDRVDLILTHTVVRKQDPNLAERRVSETVLTDLRVLAIDQTVDDQTTAPKVGKIATLEVTPKEAEQVVLLAELGQLSLSLRSLLADGPTAAPAAASPAADRLALFDESAPRLHGRTETALVGPAAFAQAPSLPVHPAERTAAGDPEDRRAYSWDSDVSAVLPRPTDPQDSHRSVQVFRGQEAAEKVFDTSKK</sequence>
<dbReference type="InterPro" id="IPR013974">
    <property type="entry name" value="SAF"/>
</dbReference>
<dbReference type="InterPro" id="IPR031571">
    <property type="entry name" value="RcpC_dom"/>
</dbReference>
<dbReference type="CDD" id="cd11614">
    <property type="entry name" value="SAF_CpaB_FlgA_like"/>
    <property type="match status" value="1"/>
</dbReference>
<feature type="domain" description="SAF" evidence="2">
    <location>
        <begin position="50"/>
        <end position="117"/>
    </location>
</feature>
<keyword evidence="4" id="KW-1185">Reference proteome</keyword>
<dbReference type="STRING" id="560819.SAMN05428998_105101"/>
<dbReference type="Pfam" id="PF16976">
    <property type="entry name" value="RcpC"/>
    <property type="match status" value="1"/>
</dbReference>
<gene>
    <name evidence="3" type="ORF">SAMN05428998_105101</name>
</gene>
<feature type="compositionally biased region" description="Basic and acidic residues" evidence="1">
    <location>
        <begin position="333"/>
        <end position="344"/>
    </location>
</feature>
<dbReference type="AlphaFoldDB" id="A0A1Y6BQ60"/>
<dbReference type="RefSeq" id="WP_085122116.1">
    <property type="nucleotide sequence ID" value="NZ_FWZX01000005.1"/>
</dbReference>
<accession>A0A1Y6BQ60</accession>